<dbReference type="Pfam" id="PF00152">
    <property type="entry name" value="tRNA-synt_2"/>
    <property type="match status" value="1"/>
</dbReference>
<dbReference type="EMBL" id="OY660877">
    <property type="protein sequence ID" value="CAJ1071419.1"/>
    <property type="molecule type" value="Genomic_DNA"/>
</dbReference>
<dbReference type="HAMAP" id="MF_00044">
    <property type="entry name" value="Asp_tRNA_synth_type1"/>
    <property type="match status" value="1"/>
</dbReference>
<evidence type="ECO:0000256" key="1">
    <source>
        <dbReference type="ARBA" id="ARBA00006303"/>
    </source>
</evidence>
<dbReference type="CDD" id="cd00777">
    <property type="entry name" value="AspRS_core"/>
    <property type="match status" value="1"/>
</dbReference>
<dbReference type="InterPro" id="IPR012340">
    <property type="entry name" value="NA-bd_OB-fold"/>
</dbReference>
<dbReference type="SUPFAM" id="SSF50249">
    <property type="entry name" value="Nucleic acid-binding proteins"/>
    <property type="match status" value="1"/>
</dbReference>
<dbReference type="InterPro" id="IPR047090">
    <property type="entry name" value="AspRS_core"/>
</dbReference>
<evidence type="ECO:0000259" key="8">
    <source>
        <dbReference type="PROSITE" id="PS50862"/>
    </source>
</evidence>
<protein>
    <submittedName>
        <fullName evidence="9">Aspartate--tRNA ligase, mitochondrial isoform X1</fullName>
    </submittedName>
</protein>
<dbReference type="GO" id="GO:0005524">
    <property type="term" value="F:ATP binding"/>
    <property type="evidence" value="ECO:0007669"/>
    <property type="project" value="UniProtKB-KW"/>
</dbReference>
<keyword evidence="4" id="KW-0067">ATP-binding</keyword>
<accession>A0AAV1GEC5</accession>
<organism evidence="9 10">
    <name type="scientific">Xyrichtys novacula</name>
    <name type="common">Pearly razorfish</name>
    <name type="synonym">Hemipteronotus novacula</name>
    <dbReference type="NCBI Taxonomy" id="13765"/>
    <lineage>
        <taxon>Eukaryota</taxon>
        <taxon>Metazoa</taxon>
        <taxon>Chordata</taxon>
        <taxon>Craniata</taxon>
        <taxon>Vertebrata</taxon>
        <taxon>Euteleostomi</taxon>
        <taxon>Actinopterygii</taxon>
        <taxon>Neopterygii</taxon>
        <taxon>Teleostei</taxon>
        <taxon>Neoteleostei</taxon>
        <taxon>Acanthomorphata</taxon>
        <taxon>Eupercaria</taxon>
        <taxon>Labriformes</taxon>
        <taxon>Labridae</taxon>
        <taxon>Xyrichtys</taxon>
    </lineage>
</organism>
<dbReference type="InterPro" id="IPR045864">
    <property type="entry name" value="aa-tRNA-synth_II/BPL/LPL"/>
</dbReference>
<dbReference type="NCBIfam" id="NF001750">
    <property type="entry name" value="PRK00476.1"/>
    <property type="match status" value="1"/>
</dbReference>
<dbReference type="AlphaFoldDB" id="A0AAV1GEC5"/>
<dbReference type="InterPro" id="IPR004364">
    <property type="entry name" value="Aa-tRNA-synt_II"/>
</dbReference>
<keyword evidence="3" id="KW-0547">Nucleotide-binding</keyword>
<dbReference type="Pfam" id="PF02938">
    <property type="entry name" value="GAD"/>
    <property type="match status" value="1"/>
</dbReference>
<proteinExistence type="inferred from homology"/>
<dbReference type="PANTHER" id="PTHR22594:SF5">
    <property type="entry name" value="ASPARTATE--TRNA LIGASE, MITOCHONDRIAL"/>
    <property type="match status" value="1"/>
</dbReference>
<evidence type="ECO:0000313" key="9">
    <source>
        <dbReference type="EMBL" id="CAJ1071419.1"/>
    </source>
</evidence>
<dbReference type="SUPFAM" id="SSF55261">
    <property type="entry name" value="GAD domain-like"/>
    <property type="match status" value="1"/>
</dbReference>
<comment type="similarity">
    <text evidence="1">Belongs to the class-II aminoacyl-tRNA synthetase family. Type 1 subfamily.</text>
</comment>
<keyword evidence="5" id="KW-0648">Protein biosynthesis</keyword>
<feature type="compositionally biased region" description="Polar residues" evidence="7">
    <location>
        <begin position="55"/>
        <end position="67"/>
    </location>
</feature>
<dbReference type="Gene3D" id="3.30.1360.30">
    <property type="entry name" value="GAD-like domain"/>
    <property type="match status" value="1"/>
</dbReference>
<dbReference type="Pfam" id="PF01336">
    <property type="entry name" value="tRNA_anti-codon"/>
    <property type="match status" value="1"/>
</dbReference>
<reference evidence="9" key="1">
    <citation type="submission" date="2023-08" db="EMBL/GenBank/DDBJ databases">
        <authorList>
            <person name="Alioto T."/>
            <person name="Alioto T."/>
            <person name="Gomez Garrido J."/>
        </authorList>
    </citation>
    <scope>NUCLEOTIDE SEQUENCE</scope>
</reference>
<evidence type="ECO:0000256" key="6">
    <source>
        <dbReference type="ARBA" id="ARBA00023146"/>
    </source>
</evidence>
<keyword evidence="10" id="KW-1185">Reference proteome</keyword>
<evidence type="ECO:0000256" key="5">
    <source>
        <dbReference type="ARBA" id="ARBA00022917"/>
    </source>
</evidence>
<sequence length="678" mass="75777">MAARSRCVLQRVWIGFRSHSVCRPSLTSASCQGRLPRKPPIRHVSSSPRLDKSDTPPSTGPSSLSFRSHTCGELRSDHVGERVTLCGWVQYLRQDQFVILRDFSGLTQVLIPQEDSAGDLKAALCDLTVESVVKVTGTVRRRPDGQQNKAMPTGEIEVQAESIEVFNLSRKLPFEIKDFVKKSEALRMQYRYLDLRSFQMQHNLRLRSQLVMKMREYLCNVHGFVDVETPTLFKRTPGGAKEFVVPSRDPGRFYSLPQSPQQFKQLLMVAGIDRYFQMARCYRDEGSKPDRQPEFTQVDIEMSFVDQAGIMSLVEGLIQYSWPVEKGPIEVPFQTMTYEEAMRDYGVDKPDTRFNMKLIDLSEIFLSTEIQFLRSAVSQPGGSFQAICVPDGAKLLAGKDLENLKQTAKTHFGQELTLVLVKADGTLKSPLKKLLSPSDTDRILQRTAAKPGDLLLTAAGSSQTVRPLLGHLRLHCAQLLESRGITVRDPAAFHFLWVVDFPLFLPKEGEPEQLESAHHPFTAPLPEDMELLYTEPQKVRGQHYDLVLNGCEIGGGSIRIHKASIQQYVLNNILKEDPSLLSHLLEALDSGAPPHGGIALGLDRLVSIMVGASSIRDVIAFPKSFRGHDLMSCAPDFVPEEELKSYHISVNWLTKQKGGGDAGNRSEEGEESGMKTCQ</sequence>
<dbReference type="InterPro" id="IPR002312">
    <property type="entry name" value="Asp/Asn-tRNA-synth_IIb"/>
</dbReference>
<dbReference type="InterPro" id="IPR047089">
    <property type="entry name" value="Asp-tRNA-ligase_1_N"/>
</dbReference>
<dbReference type="InterPro" id="IPR004115">
    <property type="entry name" value="GAD-like_sf"/>
</dbReference>
<dbReference type="Gene3D" id="2.40.50.140">
    <property type="entry name" value="Nucleic acid-binding proteins"/>
    <property type="match status" value="1"/>
</dbReference>
<dbReference type="Proteomes" id="UP001178508">
    <property type="component" value="Chromosome 14"/>
</dbReference>
<feature type="region of interest" description="Disordered" evidence="7">
    <location>
        <begin position="656"/>
        <end position="678"/>
    </location>
</feature>
<evidence type="ECO:0000256" key="7">
    <source>
        <dbReference type="SAM" id="MobiDB-lite"/>
    </source>
</evidence>
<dbReference type="Gene3D" id="3.30.930.10">
    <property type="entry name" value="Bira Bifunctional Protein, Domain 2"/>
    <property type="match status" value="1"/>
</dbReference>
<feature type="domain" description="Aminoacyl-transfer RNA synthetases class-II family profile" evidence="8">
    <location>
        <begin position="204"/>
        <end position="622"/>
    </location>
</feature>
<dbReference type="GO" id="GO:0005739">
    <property type="term" value="C:mitochondrion"/>
    <property type="evidence" value="ECO:0007669"/>
    <property type="project" value="TreeGrafter"/>
</dbReference>
<evidence type="ECO:0000256" key="2">
    <source>
        <dbReference type="ARBA" id="ARBA00022598"/>
    </source>
</evidence>
<evidence type="ECO:0000256" key="3">
    <source>
        <dbReference type="ARBA" id="ARBA00022741"/>
    </source>
</evidence>
<dbReference type="InterPro" id="IPR006195">
    <property type="entry name" value="aa-tRNA-synth_II"/>
</dbReference>
<evidence type="ECO:0000256" key="4">
    <source>
        <dbReference type="ARBA" id="ARBA00022840"/>
    </source>
</evidence>
<dbReference type="GO" id="GO:0006422">
    <property type="term" value="P:aspartyl-tRNA aminoacylation"/>
    <property type="evidence" value="ECO:0007669"/>
    <property type="project" value="TreeGrafter"/>
</dbReference>
<dbReference type="SUPFAM" id="SSF55681">
    <property type="entry name" value="Class II aaRS and biotin synthetases"/>
    <property type="match status" value="1"/>
</dbReference>
<gene>
    <name evidence="9" type="ORF">XNOV1_A020855</name>
</gene>
<evidence type="ECO:0000313" key="10">
    <source>
        <dbReference type="Proteomes" id="UP001178508"/>
    </source>
</evidence>
<dbReference type="GO" id="GO:0003676">
    <property type="term" value="F:nucleic acid binding"/>
    <property type="evidence" value="ECO:0007669"/>
    <property type="project" value="InterPro"/>
</dbReference>
<dbReference type="CDD" id="cd04317">
    <property type="entry name" value="EcAspRS_like_N"/>
    <property type="match status" value="1"/>
</dbReference>
<dbReference type="NCBIfam" id="TIGR00459">
    <property type="entry name" value="aspS_bact"/>
    <property type="match status" value="1"/>
</dbReference>
<dbReference type="GO" id="GO:0004815">
    <property type="term" value="F:aspartate-tRNA ligase activity"/>
    <property type="evidence" value="ECO:0007669"/>
    <property type="project" value="TreeGrafter"/>
</dbReference>
<dbReference type="PRINTS" id="PR01042">
    <property type="entry name" value="TRNASYNTHASP"/>
</dbReference>
<dbReference type="InterPro" id="IPR029351">
    <property type="entry name" value="GAD_dom"/>
</dbReference>
<dbReference type="PANTHER" id="PTHR22594">
    <property type="entry name" value="ASPARTYL/LYSYL-TRNA SYNTHETASE"/>
    <property type="match status" value="1"/>
</dbReference>
<name>A0AAV1GEC5_XYRNO</name>
<feature type="region of interest" description="Disordered" evidence="7">
    <location>
        <begin position="31"/>
        <end position="67"/>
    </location>
</feature>
<dbReference type="InterPro" id="IPR004524">
    <property type="entry name" value="Asp-tRNA-ligase_1"/>
</dbReference>
<dbReference type="InterPro" id="IPR004365">
    <property type="entry name" value="NA-bd_OB_tRNA"/>
</dbReference>
<keyword evidence="2 9" id="KW-0436">Ligase</keyword>
<dbReference type="PROSITE" id="PS50862">
    <property type="entry name" value="AA_TRNA_LIGASE_II"/>
    <property type="match status" value="1"/>
</dbReference>
<keyword evidence="6" id="KW-0030">Aminoacyl-tRNA synthetase</keyword>